<gene>
    <name evidence="2" type="ORF">CTI12_AA052790</name>
</gene>
<reference evidence="2 3" key="1">
    <citation type="journal article" date="2018" name="Mol. Plant">
        <title>The genome of Artemisia annua provides insight into the evolution of Asteraceae family and artemisinin biosynthesis.</title>
        <authorList>
            <person name="Shen Q."/>
            <person name="Zhang L."/>
            <person name="Liao Z."/>
            <person name="Wang S."/>
            <person name="Yan T."/>
            <person name="Shi P."/>
            <person name="Liu M."/>
            <person name="Fu X."/>
            <person name="Pan Q."/>
            <person name="Wang Y."/>
            <person name="Lv Z."/>
            <person name="Lu X."/>
            <person name="Zhang F."/>
            <person name="Jiang W."/>
            <person name="Ma Y."/>
            <person name="Chen M."/>
            <person name="Hao X."/>
            <person name="Li L."/>
            <person name="Tang Y."/>
            <person name="Lv G."/>
            <person name="Zhou Y."/>
            <person name="Sun X."/>
            <person name="Brodelius P.E."/>
            <person name="Rose J.K.C."/>
            <person name="Tang K."/>
        </authorList>
    </citation>
    <scope>NUCLEOTIDE SEQUENCE [LARGE SCALE GENOMIC DNA]</scope>
    <source>
        <strain evidence="3">cv. Huhao1</strain>
        <tissue evidence="2">Leaf</tissue>
    </source>
</reference>
<dbReference type="AlphaFoldDB" id="A0A2U1N6P4"/>
<dbReference type="EMBL" id="PKPP01003490">
    <property type="protein sequence ID" value="PWA69195.1"/>
    <property type="molecule type" value="Genomic_DNA"/>
</dbReference>
<proteinExistence type="predicted"/>
<evidence type="ECO:0000313" key="3">
    <source>
        <dbReference type="Proteomes" id="UP000245207"/>
    </source>
</evidence>
<dbReference type="Proteomes" id="UP000245207">
    <property type="component" value="Unassembled WGS sequence"/>
</dbReference>
<organism evidence="2 3">
    <name type="scientific">Artemisia annua</name>
    <name type="common">Sweet wormwood</name>
    <dbReference type="NCBI Taxonomy" id="35608"/>
    <lineage>
        <taxon>Eukaryota</taxon>
        <taxon>Viridiplantae</taxon>
        <taxon>Streptophyta</taxon>
        <taxon>Embryophyta</taxon>
        <taxon>Tracheophyta</taxon>
        <taxon>Spermatophyta</taxon>
        <taxon>Magnoliopsida</taxon>
        <taxon>eudicotyledons</taxon>
        <taxon>Gunneridae</taxon>
        <taxon>Pentapetalae</taxon>
        <taxon>asterids</taxon>
        <taxon>campanulids</taxon>
        <taxon>Asterales</taxon>
        <taxon>Asteraceae</taxon>
        <taxon>Asteroideae</taxon>
        <taxon>Anthemideae</taxon>
        <taxon>Artemisiinae</taxon>
        <taxon>Artemisia</taxon>
    </lineage>
</organism>
<evidence type="ECO:0000256" key="1">
    <source>
        <dbReference type="SAM" id="MobiDB-lite"/>
    </source>
</evidence>
<comment type="caution">
    <text evidence="2">The sequence shown here is derived from an EMBL/GenBank/DDBJ whole genome shotgun (WGS) entry which is preliminary data.</text>
</comment>
<evidence type="ECO:0000313" key="2">
    <source>
        <dbReference type="EMBL" id="PWA69195.1"/>
    </source>
</evidence>
<accession>A0A2U1N6P4</accession>
<sequence>MHLYSSLSLILLDKTYVKPPCAYTIGPSSDPENVRTWVHQDWGKLEVVLYLYGGGKNGSEILGDKRNGSKWKEED</sequence>
<keyword evidence="3" id="KW-1185">Reference proteome</keyword>
<protein>
    <submittedName>
        <fullName evidence="2">Uncharacterized protein</fullName>
    </submittedName>
</protein>
<name>A0A2U1N6P4_ARTAN</name>
<feature type="compositionally biased region" description="Basic and acidic residues" evidence="1">
    <location>
        <begin position="62"/>
        <end position="75"/>
    </location>
</feature>
<feature type="region of interest" description="Disordered" evidence="1">
    <location>
        <begin position="56"/>
        <end position="75"/>
    </location>
</feature>